<dbReference type="GO" id="GO:0032259">
    <property type="term" value="P:methylation"/>
    <property type="evidence" value="ECO:0007669"/>
    <property type="project" value="UniProtKB-KW"/>
</dbReference>
<evidence type="ECO:0000313" key="2">
    <source>
        <dbReference type="EMBL" id="KAK3686011.1"/>
    </source>
</evidence>
<protein>
    <submittedName>
        <fullName evidence="2">Methyltransferase</fullName>
    </submittedName>
</protein>
<dbReference type="PIRSF" id="PIRSF003085">
    <property type="entry name" value="CMAS"/>
    <property type="match status" value="1"/>
</dbReference>
<evidence type="ECO:0000313" key="3">
    <source>
        <dbReference type="Proteomes" id="UP001270362"/>
    </source>
</evidence>
<dbReference type="GO" id="GO:0008610">
    <property type="term" value="P:lipid biosynthetic process"/>
    <property type="evidence" value="ECO:0007669"/>
    <property type="project" value="InterPro"/>
</dbReference>
<comment type="similarity">
    <text evidence="1">Belongs to the CFA/CMAS family.</text>
</comment>
<dbReference type="PANTHER" id="PTHR43832:SF1">
    <property type="entry name" value="S-ADENOSYL-L-METHIONINE-DEPENDENT METHYLTRANSFERASES SUPERFAMILY PROTEIN"/>
    <property type="match status" value="1"/>
</dbReference>
<dbReference type="AlphaFoldDB" id="A0AAE1CAW7"/>
<dbReference type="GO" id="GO:0008168">
    <property type="term" value="F:methyltransferase activity"/>
    <property type="evidence" value="ECO:0007669"/>
    <property type="project" value="UniProtKB-KW"/>
</dbReference>
<proteinExistence type="inferred from homology"/>
<keyword evidence="3" id="KW-1185">Reference proteome</keyword>
<keyword evidence="2" id="KW-0489">Methyltransferase</keyword>
<reference evidence="2" key="2">
    <citation type="submission" date="2023-06" db="EMBL/GenBank/DDBJ databases">
        <authorList>
            <consortium name="Lawrence Berkeley National Laboratory"/>
            <person name="Haridas S."/>
            <person name="Hensen N."/>
            <person name="Bonometti L."/>
            <person name="Westerberg I."/>
            <person name="Brannstrom I.O."/>
            <person name="Guillou S."/>
            <person name="Cros-Aarteil S."/>
            <person name="Calhoun S."/>
            <person name="Kuo A."/>
            <person name="Mondo S."/>
            <person name="Pangilinan J."/>
            <person name="Riley R."/>
            <person name="Labutti K."/>
            <person name="Andreopoulos B."/>
            <person name="Lipzen A."/>
            <person name="Chen C."/>
            <person name="Yanf M."/>
            <person name="Daum C."/>
            <person name="Ng V."/>
            <person name="Clum A."/>
            <person name="Steindorff A."/>
            <person name="Ohm R."/>
            <person name="Martin F."/>
            <person name="Silar P."/>
            <person name="Natvig D."/>
            <person name="Lalanne C."/>
            <person name="Gautier V."/>
            <person name="Ament-Velasquez S.L."/>
            <person name="Kruys A."/>
            <person name="Hutchinson M.I."/>
            <person name="Powell A.J."/>
            <person name="Barry K."/>
            <person name="Miller A.N."/>
            <person name="Grigoriev I.V."/>
            <person name="Debuchy R."/>
            <person name="Gladieux P."/>
            <person name="Thoren M.H."/>
            <person name="Johannesson H."/>
        </authorList>
    </citation>
    <scope>NUCLEOTIDE SEQUENCE</scope>
    <source>
        <strain evidence="2">CBS 314.62</strain>
    </source>
</reference>
<dbReference type="CDD" id="cd02440">
    <property type="entry name" value="AdoMet_MTases"/>
    <property type="match status" value="1"/>
</dbReference>
<dbReference type="EMBL" id="JAULSO010000003">
    <property type="protein sequence ID" value="KAK3686011.1"/>
    <property type="molecule type" value="Genomic_DNA"/>
</dbReference>
<sequence length="354" mass="39818">MAKAGMDGSNHTLLDTVLDSGYLPHAVIRMGSRRQVANRVAEIASPTGADALARKMKFIQELKESPIAIETAAANKQHYEVGTDIMTACLGPRMKYSCALFAKGNETLAEAETAMLKSYVDKMGLKDGMRVLDMGCGWGSAVLYLGQELPNSSIVGFSNSRTQKEYIDRTAKERGLTNIEVITGNAADYEFEHEAFDRVLSVEMMEHMKNYEALLAKVSRALKPGGKFLVHVFAHKDTPYHFEEGWMTTHFFTGGTMPSVDLLLYFQRDLTVVNHWWLPGTMYAKTLECWLSNWVANKKKVWPALIETYGEKDANAWFNRWSVFHMASAEMFGYGKGEIWGIVHLLYEKPQKSL</sequence>
<name>A0AAE1CAW7_9PEZI</name>
<organism evidence="2 3">
    <name type="scientific">Podospora appendiculata</name>
    <dbReference type="NCBI Taxonomy" id="314037"/>
    <lineage>
        <taxon>Eukaryota</taxon>
        <taxon>Fungi</taxon>
        <taxon>Dikarya</taxon>
        <taxon>Ascomycota</taxon>
        <taxon>Pezizomycotina</taxon>
        <taxon>Sordariomycetes</taxon>
        <taxon>Sordariomycetidae</taxon>
        <taxon>Sordariales</taxon>
        <taxon>Podosporaceae</taxon>
        <taxon>Podospora</taxon>
    </lineage>
</organism>
<evidence type="ECO:0000256" key="1">
    <source>
        <dbReference type="ARBA" id="ARBA00010815"/>
    </source>
</evidence>
<dbReference type="Pfam" id="PF02353">
    <property type="entry name" value="CMAS"/>
    <property type="match status" value="1"/>
</dbReference>
<comment type="caution">
    <text evidence="2">The sequence shown here is derived from an EMBL/GenBank/DDBJ whole genome shotgun (WGS) entry which is preliminary data.</text>
</comment>
<dbReference type="Gene3D" id="3.40.50.150">
    <property type="entry name" value="Vaccinia Virus protein VP39"/>
    <property type="match status" value="1"/>
</dbReference>
<gene>
    <name evidence="2" type="ORF">B0T22DRAFT_518409</name>
</gene>
<keyword evidence="2" id="KW-0808">Transferase</keyword>
<dbReference type="Proteomes" id="UP001270362">
    <property type="component" value="Unassembled WGS sequence"/>
</dbReference>
<dbReference type="FunFam" id="3.40.50.150:FF:000554">
    <property type="entry name" value="Cation-transporting ATPase"/>
    <property type="match status" value="1"/>
</dbReference>
<reference evidence="2" key="1">
    <citation type="journal article" date="2023" name="Mol. Phylogenet. Evol.">
        <title>Genome-scale phylogeny and comparative genomics of the fungal order Sordariales.</title>
        <authorList>
            <person name="Hensen N."/>
            <person name="Bonometti L."/>
            <person name="Westerberg I."/>
            <person name="Brannstrom I.O."/>
            <person name="Guillou S."/>
            <person name="Cros-Aarteil S."/>
            <person name="Calhoun S."/>
            <person name="Haridas S."/>
            <person name="Kuo A."/>
            <person name="Mondo S."/>
            <person name="Pangilinan J."/>
            <person name="Riley R."/>
            <person name="LaButti K."/>
            <person name="Andreopoulos B."/>
            <person name="Lipzen A."/>
            <person name="Chen C."/>
            <person name="Yan M."/>
            <person name="Daum C."/>
            <person name="Ng V."/>
            <person name="Clum A."/>
            <person name="Steindorff A."/>
            <person name="Ohm R.A."/>
            <person name="Martin F."/>
            <person name="Silar P."/>
            <person name="Natvig D.O."/>
            <person name="Lalanne C."/>
            <person name="Gautier V."/>
            <person name="Ament-Velasquez S.L."/>
            <person name="Kruys A."/>
            <person name="Hutchinson M.I."/>
            <person name="Powell A.J."/>
            <person name="Barry K."/>
            <person name="Miller A.N."/>
            <person name="Grigoriev I.V."/>
            <person name="Debuchy R."/>
            <person name="Gladieux P."/>
            <person name="Hiltunen Thoren M."/>
            <person name="Johannesson H."/>
        </authorList>
    </citation>
    <scope>NUCLEOTIDE SEQUENCE</scope>
    <source>
        <strain evidence="2">CBS 314.62</strain>
    </source>
</reference>
<dbReference type="InterPro" id="IPR003333">
    <property type="entry name" value="CMAS"/>
</dbReference>
<dbReference type="PANTHER" id="PTHR43832">
    <property type="match status" value="1"/>
</dbReference>
<accession>A0AAE1CAW7</accession>
<dbReference type="InterPro" id="IPR029063">
    <property type="entry name" value="SAM-dependent_MTases_sf"/>
</dbReference>
<dbReference type="SUPFAM" id="SSF53335">
    <property type="entry name" value="S-adenosyl-L-methionine-dependent methyltransferases"/>
    <property type="match status" value="1"/>
</dbReference>